<dbReference type="SMART" id="SM00479">
    <property type="entry name" value="EXOIII"/>
    <property type="match status" value="1"/>
</dbReference>
<feature type="domain" description="Exonuclease" evidence="4">
    <location>
        <begin position="51"/>
        <end position="225"/>
    </location>
</feature>
<dbReference type="Gene3D" id="3.30.420.10">
    <property type="entry name" value="Ribonuclease H-like superfamily/Ribonuclease H"/>
    <property type="match status" value="1"/>
</dbReference>
<evidence type="ECO:0000313" key="6">
    <source>
        <dbReference type="Proteomes" id="UP001589645"/>
    </source>
</evidence>
<evidence type="ECO:0000256" key="2">
    <source>
        <dbReference type="ARBA" id="ARBA00022801"/>
    </source>
</evidence>
<dbReference type="SUPFAM" id="SSF53098">
    <property type="entry name" value="Ribonuclease H-like"/>
    <property type="match status" value="1"/>
</dbReference>
<gene>
    <name evidence="5" type="ORF">ACFFUV_10990</name>
</gene>
<accession>A0ABV5HPL0</accession>
<reference evidence="5 6" key="1">
    <citation type="submission" date="2024-09" db="EMBL/GenBank/DDBJ databases">
        <authorList>
            <person name="Sun Q."/>
            <person name="Mori K."/>
        </authorList>
    </citation>
    <scope>NUCLEOTIDE SEQUENCE [LARGE SCALE GENOMIC DNA]</scope>
    <source>
        <strain evidence="5 6">CECT 8064</strain>
    </source>
</reference>
<dbReference type="GO" id="GO:0004527">
    <property type="term" value="F:exonuclease activity"/>
    <property type="evidence" value="ECO:0007669"/>
    <property type="project" value="UniProtKB-KW"/>
</dbReference>
<sequence length="236" mass="26573">MFERLFKRWDKKLSPEAVRQKTLLEPDWDGGFKQYFSTPLPNIHASLKEVELIALDFETTGVDVDEDKILSIGLVPLTVNDIDVGQTQEILVNNGQFVKAASAEVNELTPKLLADGVDIRQAMSQLFSCLAGKVILVHGASIERAFIERYAEECYRCDAFPAFFLDTLQLEKRFSYQGRTGAHPSYQLNDLRTYYGLPNYHSHSAASDALACAELFTVQYKKLLSTTKLELKDLAV</sequence>
<dbReference type="RefSeq" id="WP_390192422.1">
    <property type="nucleotide sequence ID" value="NZ_JBHMEP010000002.1"/>
</dbReference>
<dbReference type="InterPro" id="IPR012337">
    <property type="entry name" value="RNaseH-like_sf"/>
</dbReference>
<proteinExistence type="predicted"/>
<comment type="caution">
    <text evidence="5">The sequence shown here is derived from an EMBL/GenBank/DDBJ whole genome shotgun (WGS) entry which is preliminary data.</text>
</comment>
<dbReference type="Pfam" id="PF00929">
    <property type="entry name" value="RNase_T"/>
    <property type="match status" value="1"/>
</dbReference>
<evidence type="ECO:0000259" key="4">
    <source>
        <dbReference type="SMART" id="SM00479"/>
    </source>
</evidence>
<dbReference type="PANTHER" id="PTHR30231:SF4">
    <property type="entry name" value="PROTEIN NEN2"/>
    <property type="match status" value="1"/>
</dbReference>
<dbReference type="CDD" id="cd06127">
    <property type="entry name" value="DEDDh"/>
    <property type="match status" value="1"/>
</dbReference>
<dbReference type="Proteomes" id="UP001589645">
    <property type="component" value="Unassembled WGS sequence"/>
</dbReference>
<protein>
    <submittedName>
        <fullName evidence="5">Exonuclease domain-containing protein</fullName>
    </submittedName>
</protein>
<keyword evidence="6" id="KW-1185">Reference proteome</keyword>
<organism evidence="5 6">
    <name type="scientific">Vibrio olivae</name>
    <dbReference type="NCBI Taxonomy" id="1243002"/>
    <lineage>
        <taxon>Bacteria</taxon>
        <taxon>Pseudomonadati</taxon>
        <taxon>Pseudomonadota</taxon>
        <taxon>Gammaproteobacteria</taxon>
        <taxon>Vibrionales</taxon>
        <taxon>Vibrionaceae</taxon>
        <taxon>Vibrio</taxon>
    </lineage>
</organism>
<evidence type="ECO:0000256" key="1">
    <source>
        <dbReference type="ARBA" id="ARBA00022722"/>
    </source>
</evidence>
<keyword evidence="3 5" id="KW-0269">Exonuclease</keyword>
<name>A0ABV5HPL0_9VIBR</name>
<keyword evidence="1" id="KW-0540">Nuclease</keyword>
<keyword evidence="2" id="KW-0378">Hydrolase</keyword>
<evidence type="ECO:0000256" key="3">
    <source>
        <dbReference type="ARBA" id="ARBA00022839"/>
    </source>
</evidence>
<dbReference type="InterPro" id="IPR036397">
    <property type="entry name" value="RNaseH_sf"/>
</dbReference>
<dbReference type="EMBL" id="JBHMEP010000002">
    <property type="protein sequence ID" value="MFB9135486.1"/>
    <property type="molecule type" value="Genomic_DNA"/>
</dbReference>
<dbReference type="InterPro" id="IPR013520">
    <property type="entry name" value="Ribonucl_H"/>
</dbReference>
<evidence type="ECO:0000313" key="5">
    <source>
        <dbReference type="EMBL" id="MFB9135486.1"/>
    </source>
</evidence>
<dbReference type="PANTHER" id="PTHR30231">
    <property type="entry name" value="DNA POLYMERASE III SUBUNIT EPSILON"/>
    <property type="match status" value="1"/>
</dbReference>